<dbReference type="RefSeq" id="XP_013400640.1">
    <property type="nucleotide sequence ID" value="XM_013545186.2"/>
</dbReference>
<dbReference type="Proteomes" id="UP000085678">
    <property type="component" value="Unplaced"/>
</dbReference>
<evidence type="ECO:0000313" key="12">
    <source>
        <dbReference type="Proteomes" id="UP000085678"/>
    </source>
</evidence>
<feature type="transmembrane region" description="Helical" evidence="10">
    <location>
        <begin position="441"/>
        <end position="462"/>
    </location>
</feature>
<dbReference type="RefSeq" id="XP_013400644.1">
    <property type="nucleotide sequence ID" value="XM_013545190.2"/>
</dbReference>
<keyword evidence="3" id="KW-0813">Transport</keyword>
<protein>
    <submittedName>
        <fullName evidence="13 14">Solute carrier family 41 member 1</fullName>
    </submittedName>
</protein>
<evidence type="ECO:0000256" key="8">
    <source>
        <dbReference type="ARBA" id="ARBA00023136"/>
    </source>
</evidence>
<evidence type="ECO:0000313" key="15">
    <source>
        <dbReference type="RefSeq" id="XP_013400642.1"/>
    </source>
</evidence>
<dbReference type="RefSeq" id="XP_013400642.1">
    <property type="nucleotide sequence ID" value="XM_013545188.1"/>
</dbReference>
<feature type="transmembrane region" description="Helical" evidence="10">
    <location>
        <begin position="349"/>
        <end position="369"/>
    </location>
</feature>
<sequence length="543" mass="58847">MADMDSLPTRSSARLRQRRQRAAAGDSDVTDKKEHLKSPVPKMMEVNIHDDNIDVTSPHHRLLHEDGEQQRTSDGEANGGTSIRTAPEPSDTETVLNEQELKKGLLGKDSDDDLHEKKLTGKEETEFTILLQVLLPYIIAGFGTVAAGMVLDIVQHWSVFHKVPELFILVPPLLGLKGNLGMTLASRLSTQVNLGYLDEVKEQWKSIGGNTVLTQGQSIVTAFVASVLAVAMGWVPEGKFNINHVMLMGASSILTNCLASLFLGILMMLVVLYSRKLNINPDNIATPLSASLGDLVTIVLLATSSSWLYDQIELNPWLSPAIVLVSVIVLTPMWLILATKYKYTRDVVYHGWTPVICAVAISSVGGLILDYAVTHFHGLAVFQPVINGVGGNLVAVQASRLATSLHRVSKPGIMPENAPRACANPCTAFCGKGPHSRTARVLLGLVVPGHLLFMCAIALVGAGHTTITARFTAVYLLAAVIQVIVLLYLANWMVHFMWKSGDDPDNFAIPYLTAVGDFLGTALLALAFQTLHWMGDKDGDVGE</sequence>
<feature type="transmembrane region" description="Helical" evidence="10">
    <location>
        <begin position="127"/>
        <end position="154"/>
    </location>
</feature>
<evidence type="ECO:0000256" key="7">
    <source>
        <dbReference type="ARBA" id="ARBA00023065"/>
    </source>
</evidence>
<feature type="transmembrane region" description="Helical" evidence="10">
    <location>
        <begin position="474"/>
        <end position="495"/>
    </location>
</feature>
<evidence type="ECO:0000256" key="6">
    <source>
        <dbReference type="ARBA" id="ARBA00022989"/>
    </source>
</evidence>
<proteinExistence type="inferred from homology"/>
<keyword evidence="7" id="KW-0406">Ion transport</keyword>
<dbReference type="Gene3D" id="1.10.357.20">
    <property type="entry name" value="SLC41 divalent cation transporters, integral membrane domain"/>
    <property type="match status" value="2"/>
</dbReference>
<feature type="domain" description="SLC41A/MgtE integral membrane" evidence="11">
    <location>
        <begin position="170"/>
        <end position="303"/>
    </location>
</feature>
<dbReference type="RefSeq" id="XP_013400641.1">
    <property type="nucleotide sequence ID" value="XM_013545187.2"/>
</dbReference>
<feature type="transmembrane region" description="Helical" evidence="10">
    <location>
        <begin position="166"/>
        <end position="186"/>
    </location>
</feature>
<gene>
    <name evidence="13 14 15 16 17" type="primary">LOC106166569</name>
</gene>
<organism evidence="12 16">
    <name type="scientific">Lingula anatina</name>
    <name type="common">Brachiopod</name>
    <name type="synonym">Lingula unguis</name>
    <dbReference type="NCBI Taxonomy" id="7574"/>
    <lineage>
        <taxon>Eukaryota</taxon>
        <taxon>Metazoa</taxon>
        <taxon>Spiralia</taxon>
        <taxon>Lophotrochozoa</taxon>
        <taxon>Brachiopoda</taxon>
        <taxon>Linguliformea</taxon>
        <taxon>Lingulata</taxon>
        <taxon>Lingulida</taxon>
        <taxon>Linguloidea</taxon>
        <taxon>Lingulidae</taxon>
        <taxon>Lingula</taxon>
    </lineage>
</organism>
<dbReference type="FunFam" id="1.10.357.20:FF:000002">
    <property type="entry name" value="Solute carrier family 41, member 2"/>
    <property type="match status" value="1"/>
</dbReference>
<accession>A0A1S3IRE5</accession>
<evidence type="ECO:0000313" key="16">
    <source>
        <dbReference type="RefSeq" id="XP_013400643.1"/>
    </source>
</evidence>
<dbReference type="PANTHER" id="PTHR16228:SF7">
    <property type="entry name" value="SLC41A_MGTE INTEGRAL MEMBRANE DOMAIN-CONTAINING PROTEIN"/>
    <property type="match status" value="1"/>
</dbReference>
<evidence type="ECO:0000256" key="9">
    <source>
        <dbReference type="SAM" id="MobiDB-lite"/>
    </source>
</evidence>
<dbReference type="FunFam" id="1.10.357.20:FF:000001">
    <property type="entry name" value="Solute carrier family 41 member 2"/>
    <property type="match status" value="1"/>
</dbReference>
<feature type="transmembrane region" description="Helical" evidence="10">
    <location>
        <begin position="284"/>
        <end position="305"/>
    </location>
</feature>
<feature type="transmembrane region" description="Helical" evidence="10">
    <location>
        <begin position="317"/>
        <end position="337"/>
    </location>
</feature>
<feature type="region of interest" description="Disordered" evidence="9">
    <location>
        <begin position="1"/>
        <end position="47"/>
    </location>
</feature>
<evidence type="ECO:0000313" key="17">
    <source>
        <dbReference type="RefSeq" id="XP_013400644.1"/>
    </source>
</evidence>
<feature type="transmembrane region" description="Helical" evidence="10">
    <location>
        <begin position="207"/>
        <end position="235"/>
    </location>
</feature>
<feature type="domain" description="SLC41A/MgtE integral membrane" evidence="11">
    <location>
        <begin position="383"/>
        <end position="526"/>
    </location>
</feature>
<dbReference type="GeneID" id="106166569"/>
<keyword evidence="6 10" id="KW-1133">Transmembrane helix</keyword>
<dbReference type="GO" id="GO:0005886">
    <property type="term" value="C:plasma membrane"/>
    <property type="evidence" value="ECO:0007669"/>
    <property type="project" value="TreeGrafter"/>
</dbReference>
<name>A0A1S3IRE5_LINAN</name>
<evidence type="ECO:0000259" key="11">
    <source>
        <dbReference type="Pfam" id="PF01769"/>
    </source>
</evidence>
<evidence type="ECO:0000256" key="3">
    <source>
        <dbReference type="ARBA" id="ARBA00022448"/>
    </source>
</evidence>
<evidence type="ECO:0000256" key="1">
    <source>
        <dbReference type="ARBA" id="ARBA00004141"/>
    </source>
</evidence>
<dbReference type="Pfam" id="PF01769">
    <property type="entry name" value="MgtE"/>
    <property type="match status" value="2"/>
</dbReference>
<evidence type="ECO:0000256" key="2">
    <source>
        <dbReference type="ARBA" id="ARBA00009749"/>
    </source>
</evidence>
<dbReference type="InterPro" id="IPR045349">
    <property type="entry name" value="SLC41A1-3"/>
</dbReference>
<dbReference type="OrthoDB" id="5791097at2759"/>
<dbReference type="GO" id="GO:0008324">
    <property type="term" value="F:monoatomic cation transmembrane transporter activity"/>
    <property type="evidence" value="ECO:0007669"/>
    <property type="project" value="InterPro"/>
</dbReference>
<comment type="subcellular location">
    <subcellularLocation>
        <location evidence="1">Membrane</location>
        <topology evidence="1">Multi-pass membrane protein</topology>
    </subcellularLocation>
</comment>
<keyword evidence="4 10" id="KW-0812">Transmembrane</keyword>
<keyword evidence="12" id="KW-1185">Reference proteome</keyword>
<dbReference type="InterPro" id="IPR036739">
    <property type="entry name" value="SLC41_membr_dom_sf"/>
</dbReference>
<feature type="region of interest" description="Disordered" evidence="9">
    <location>
        <begin position="66"/>
        <end position="95"/>
    </location>
</feature>
<dbReference type="KEGG" id="lak:106166569"/>
<dbReference type="AlphaFoldDB" id="A0A1S3IRE5"/>
<keyword evidence="5" id="KW-0460">Magnesium</keyword>
<evidence type="ECO:0000256" key="5">
    <source>
        <dbReference type="ARBA" id="ARBA00022842"/>
    </source>
</evidence>
<dbReference type="InterPro" id="IPR006667">
    <property type="entry name" value="SLC41_membr_dom"/>
</dbReference>
<comment type="similarity">
    <text evidence="2">Belongs to the SLC41A transporter family.</text>
</comment>
<evidence type="ECO:0000256" key="4">
    <source>
        <dbReference type="ARBA" id="ARBA00022692"/>
    </source>
</evidence>
<reference evidence="13 14" key="1">
    <citation type="submission" date="2025-04" db="UniProtKB">
        <authorList>
            <consortium name="RefSeq"/>
        </authorList>
    </citation>
    <scope>IDENTIFICATION</scope>
    <source>
        <tissue evidence="13 14">Gonads</tissue>
    </source>
</reference>
<dbReference type="PANTHER" id="PTHR16228">
    <property type="entry name" value="DIVALENT CATION TRANSPORTER SOLUTE CARRIER FAMILY 41"/>
    <property type="match status" value="1"/>
</dbReference>
<evidence type="ECO:0000256" key="10">
    <source>
        <dbReference type="SAM" id="Phobius"/>
    </source>
</evidence>
<keyword evidence="8 10" id="KW-0472">Membrane</keyword>
<evidence type="ECO:0000313" key="14">
    <source>
        <dbReference type="RefSeq" id="XP_013400641.1"/>
    </source>
</evidence>
<feature type="transmembrane region" description="Helical" evidence="10">
    <location>
        <begin position="247"/>
        <end position="272"/>
    </location>
</feature>
<feature type="transmembrane region" description="Helical" evidence="10">
    <location>
        <begin position="507"/>
        <end position="528"/>
    </location>
</feature>
<evidence type="ECO:0000313" key="13">
    <source>
        <dbReference type="RefSeq" id="XP_013400640.1"/>
    </source>
</evidence>
<dbReference type="SUPFAM" id="SSF161093">
    <property type="entry name" value="MgtE membrane domain-like"/>
    <property type="match status" value="2"/>
</dbReference>
<dbReference type="RefSeq" id="XP_013400643.1">
    <property type="nucleotide sequence ID" value="XM_013545189.1"/>
</dbReference>